<feature type="domain" description="Nitroreductase" evidence="6">
    <location>
        <begin position="12"/>
        <end position="203"/>
    </location>
</feature>
<evidence type="ECO:0000256" key="2">
    <source>
        <dbReference type="ARBA" id="ARBA00007118"/>
    </source>
</evidence>
<evidence type="ECO:0000256" key="5">
    <source>
        <dbReference type="ARBA" id="ARBA00023002"/>
    </source>
</evidence>
<dbReference type="EMBL" id="JAOALG010000002">
    <property type="protein sequence ID" value="MEQ5844185.1"/>
    <property type="molecule type" value="Genomic_DNA"/>
</dbReference>
<dbReference type="SUPFAM" id="SSF55469">
    <property type="entry name" value="FMN-dependent nitroreductase-like"/>
    <property type="match status" value="1"/>
</dbReference>
<evidence type="ECO:0000313" key="8">
    <source>
        <dbReference type="Proteomes" id="UP001469089"/>
    </source>
</evidence>
<dbReference type="RefSeq" id="WP_349545700.1">
    <property type="nucleotide sequence ID" value="NZ_JAOALG010000002.1"/>
</dbReference>
<evidence type="ECO:0000259" key="6">
    <source>
        <dbReference type="Pfam" id="PF00881"/>
    </source>
</evidence>
<name>A0ABV1M0Q3_9BURK</name>
<evidence type="ECO:0000313" key="7">
    <source>
        <dbReference type="EMBL" id="MEQ5844185.1"/>
    </source>
</evidence>
<keyword evidence="5" id="KW-0560">Oxidoreductase</keyword>
<dbReference type="Gene3D" id="3.40.109.10">
    <property type="entry name" value="NADH Oxidase"/>
    <property type="match status" value="1"/>
</dbReference>
<evidence type="ECO:0000256" key="1">
    <source>
        <dbReference type="ARBA" id="ARBA00001917"/>
    </source>
</evidence>
<sequence length="238" mass="27054">MSDDVSVVEALMSRRSVRAFLPDPVDEHTLRRIFECARRAPSGSNIQPWKAWVMTGESRDALSRKLLAAVSNPDTADEHEEEYAYYPRNWHSPYLERRRELGWALYSTLGIERGNKDGMQVQHARNFAFFDAPVGIMFTIDRQMEQGSWLDYGMFLQNIMLMARAFGLDTCPQAAFNRYHRIVAEHLQLPPTEMLVCGMSLGYADPSQPENGLVSTREPVDGFVHFLNDAGNLSATHP</sequence>
<evidence type="ECO:0000256" key="4">
    <source>
        <dbReference type="ARBA" id="ARBA00022643"/>
    </source>
</evidence>
<accession>A0ABV1M0Q3</accession>
<dbReference type="Proteomes" id="UP001469089">
    <property type="component" value="Unassembled WGS sequence"/>
</dbReference>
<gene>
    <name evidence="7" type="ORF">N0A02_32490</name>
</gene>
<dbReference type="InterPro" id="IPR000415">
    <property type="entry name" value="Nitroreductase-like"/>
</dbReference>
<keyword evidence="3" id="KW-0285">Flavoprotein</keyword>
<comment type="similarity">
    <text evidence="2">Belongs to the nitroreductase family.</text>
</comment>
<dbReference type="CDD" id="cd02136">
    <property type="entry name" value="PnbA_NfnB-like"/>
    <property type="match status" value="1"/>
</dbReference>
<protein>
    <submittedName>
        <fullName evidence="7">Nitroreductase</fullName>
    </submittedName>
</protein>
<comment type="caution">
    <text evidence="7">The sequence shown here is derived from an EMBL/GenBank/DDBJ whole genome shotgun (WGS) entry which is preliminary data.</text>
</comment>
<dbReference type="PANTHER" id="PTHR43673">
    <property type="entry name" value="NAD(P)H NITROREDUCTASE YDGI-RELATED"/>
    <property type="match status" value="1"/>
</dbReference>
<comment type="cofactor">
    <cofactor evidence="1">
        <name>FMN</name>
        <dbReference type="ChEBI" id="CHEBI:58210"/>
    </cofactor>
</comment>
<dbReference type="InterPro" id="IPR029479">
    <property type="entry name" value="Nitroreductase"/>
</dbReference>
<keyword evidence="4" id="KW-0288">FMN</keyword>
<dbReference type="Pfam" id="PF00881">
    <property type="entry name" value="Nitroreductase"/>
    <property type="match status" value="1"/>
</dbReference>
<dbReference type="PANTHER" id="PTHR43673:SF2">
    <property type="entry name" value="NITROREDUCTASE"/>
    <property type="match status" value="1"/>
</dbReference>
<reference evidence="7 8" key="1">
    <citation type="journal article" date="2024" name="Chem. Sci.">
        <title>Discovery of a lagriamide polyketide by integrated genome mining, isotopic labeling, and untargeted metabolomics.</title>
        <authorList>
            <person name="Fergusson C.H."/>
            <person name="Saulog J."/>
            <person name="Paulo B.S."/>
            <person name="Wilson D.M."/>
            <person name="Liu D.Y."/>
            <person name="Morehouse N.J."/>
            <person name="Waterworth S."/>
            <person name="Barkei J."/>
            <person name="Gray C.A."/>
            <person name="Kwan J.C."/>
            <person name="Eustaquio A.S."/>
            <person name="Linington R.G."/>
        </authorList>
    </citation>
    <scope>NUCLEOTIDE SEQUENCE [LARGE SCALE GENOMIC DNA]</scope>
    <source>
        <strain evidence="7 8">RL17-338-BIF-B</strain>
    </source>
</reference>
<evidence type="ECO:0000256" key="3">
    <source>
        <dbReference type="ARBA" id="ARBA00022630"/>
    </source>
</evidence>
<organism evidence="7 8">
    <name type="scientific">Paraburkholderia acidicola</name>
    <dbReference type="NCBI Taxonomy" id="1912599"/>
    <lineage>
        <taxon>Bacteria</taxon>
        <taxon>Pseudomonadati</taxon>
        <taxon>Pseudomonadota</taxon>
        <taxon>Betaproteobacteria</taxon>
        <taxon>Burkholderiales</taxon>
        <taxon>Burkholderiaceae</taxon>
        <taxon>Paraburkholderia</taxon>
    </lineage>
</organism>
<proteinExistence type="inferred from homology"/>
<keyword evidence="8" id="KW-1185">Reference proteome</keyword>